<keyword evidence="3" id="KW-1185">Reference proteome</keyword>
<gene>
    <name evidence="2" type="ORF">BFV95_4152</name>
</gene>
<evidence type="ECO:0000313" key="3">
    <source>
        <dbReference type="Proteomes" id="UP000095392"/>
    </source>
</evidence>
<organism evidence="2 3">
    <name type="scientific">Alteromonas macleodii</name>
    <name type="common">Pseudoalteromonas macleodii</name>
    <dbReference type="NCBI Taxonomy" id="28108"/>
    <lineage>
        <taxon>Bacteria</taxon>
        <taxon>Pseudomonadati</taxon>
        <taxon>Pseudomonadota</taxon>
        <taxon>Gammaproteobacteria</taxon>
        <taxon>Alteromonadales</taxon>
        <taxon>Alteromonadaceae</taxon>
        <taxon>Alteromonas/Salinimonas group</taxon>
        <taxon>Alteromonas</taxon>
    </lineage>
</organism>
<accession>A0AB36FME7</accession>
<dbReference type="EMBL" id="MIPY01000035">
    <property type="protein sequence ID" value="OES26373.1"/>
    <property type="molecule type" value="Genomic_DNA"/>
</dbReference>
<dbReference type="Pfam" id="PF11137">
    <property type="entry name" value="DUF2909"/>
    <property type="match status" value="1"/>
</dbReference>
<keyword evidence="1" id="KW-0812">Transmembrane</keyword>
<dbReference type="Proteomes" id="UP000095392">
    <property type="component" value="Unassembled WGS sequence"/>
</dbReference>
<keyword evidence="1" id="KW-0472">Membrane</keyword>
<sequence>MASARKHDYFAPCKIRIKTEVNMLIKIVLVALVLYMIVNLFMAMRIMMKNDTSKGPMSKYIGRRVLTSAVIVIIILIAIGTGLITPNPRPY</sequence>
<proteinExistence type="predicted"/>
<dbReference type="InterPro" id="IPR021313">
    <property type="entry name" value="DUF2909"/>
</dbReference>
<feature type="transmembrane region" description="Helical" evidence="1">
    <location>
        <begin position="24"/>
        <end position="44"/>
    </location>
</feature>
<evidence type="ECO:0000256" key="1">
    <source>
        <dbReference type="SAM" id="Phobius"/>
    </source>
</evidence>
<evidence type="ECO:0000313" key="2">
    <source>
        <dbReference type="EMBL" id="OES26373.1"/>
    </source>
</evidence>
<comment type="caution">
    <text evidence="2">The sequence shown here is derived from an EMBL/GenBank/DDBJ whole genome shotgun (WGS) entry which is preliminary data.</text>
</comment>
<feature type="transmembrane region" description="Helical" evidence="1">
    <location>
        <begin position="65"/>
        <end position="85"/>
    </location>
</feature>
<keyword evidence="1" id="KW-1133">Transmembrane helix</keyword>
<protein>
    <recommendedName>
        <fullName evidence="4">DUF2909 domain-containing protein</fullName>
    </recommendedName>
</protein>
<dbReference type="AlphaFoldDB" id="A0AB36FME7"/>
<name>A0AB36FME7_ALTMA</name>
<evidence type="ECO:0008006" key="4">
    <source>
        <dbReference type="Google" id="ProtNLM"/>
    </source>
</evidence>
<reference evidence="2 3" key="1">
    <citation type="submission" date="2016-09" db="EMBL/GenBank/DDBJ databases">
        <title>Draft Genome Sequence of four Alteromonas macleodii strains isolated from copper coupons and grown long-term at elevated copper levels.</title>
        <authorList>
            <person name="Cusick K."/>
            <person name="Dale J."/>
            <person name="Little B."/>
            <person name="Biffinger J."/>
        </authorList>
    </citation>
    <scope>NUCLEOTIDE SEQUENCE [LARGE SCALE GENOMIC DNA]</scope>
    <source>
        <strain evidence="2 3">KCP01</strain>
    </source>
</reference>